<feature type="transmembrane region" description="Helical" evidence="1">
    <location>
        <begin position="153"/>
        <end position="177"/>
    </location>
</feature>
<dbReference type="Pfam" id="PF06724">
    <property type="entry name" value="DUF1206"/>
    <property type="match status" value="3"/>
</dbReference>
<dbReference type="AlphaFoldDB" id="A0A1G9RV66"/>
<dbReference type="OrthoDB" id="5702018at2"/>
<evidence type="ECO:0000313" key="4">
    <source>
        <dbReference type="Proteomes" id="UP000182347"/>
    </source>
</evidence>
<reference evidence="4" key="1">
    <citation type="submission" date="2016-10" db="EMBL/GenBank/DDBJ databases">
        <authorList>
            <person name="Varghese N."/>
            <person name="Submissions S."/>
        </authorList>
    </citation>
    <scope>NUCLEOTIDE SEQUENCE [LARGE SCALE GENOMIC DNA]</scope>
    <source>
        <strain evidence="4">CGMCC 1.6199</strain>
    </source>
</reference>
<protein>
    <submittedName>
        <fullName evidence="3">Ribosome associated membrane protein RAMP4</fullName>
    </submittedName>
</protein>
<evidence type="ECO:0000259" key="2">
    <source>
        <dbReference type="Pfam" id="PF06724"/>
    </source>
</evidence>
<name>A0A1G9RV66_9BACI</name>
<accession>A0A1G9RV66</accession>
<keyword evidence="4" id="KW-1185">Reference proteome</keyword>
<evidence type="ECO:0000313" key="3">
    <source>
        <dbReference type="EMBL" id="SDM27149.1"/>
    </source>
</evidence>
<gene>
    <name evidence="3" type="ORF">SAMN05216244_2157</name>
</gene>
<feature type="domain" description="DUF1206" evidence="2">
    <location>
        <begin position="204"/>
        <end position="272"/>
    </location>
</feature>
<proteinExistence type="predicted"/>
<feature type="domain" description="DUF1206" evidence="2">
    <location>
        <begin position="27"/>
        <end position="94"/>
    </location>
</feature>
<dbReference type="EMBL" id="FNHF01000002">
    <property type="protein sequence ID" value="SDM27149.1"/>
    <property type="molecule type" value="Genomic_DNA"/>
</dbReference>
<sequence length="279" mass="30520">MDIPSTKAEIQRQQTHAKLWIRRFGRIGYMAQGIVFALIGFLALLAAAGFGGKTAGTSGMFQSLAALPLGEILIWIIGFGLFGYIVWQLIRAFKDPDGYGKGIRGLTIRTGFFISALIYGGISVKALKIAVHAGRSGGNSEQTMSAKLLSQPFGPWLLGLFGFVVFCFAVYEAGIGIKGSYMKKFKQGEMEEKEEKVARITGKIGMISRGIVFGLVGYFFVQTAVTTDPDKAKGLDESLSELAQQPYGRWLLGIVSLGFILFGLYQVFRGRYQRMDFGS</sequence>
<feature type="transmembrane region" description="Helical" evidence="1">
    <location>
        <begin position="27"/>
        <end position="52"/>
    </location>
</feature>
<dbReference type="STRING" id="482461.SAMN05216244_2157"/>
<dbReference type="RefSeq" id="WP_074598796.1">
    <property type="nucleotide sequence ID" value="NZ_FNHF01000002.1"/>
</dbReference>
<feature type="transmembrane region" description="Helical" evidence="1">
    <location>
        <begin position="247"/>
        <end position="268"/>
    </location>
</feature>
<evidence type="ECO:0000256" key="1">
    <source>
        <dbReference type="SAM" id="Phobius"/>
    </source>
</evidence>
<feature type="domain" description="DUF1206" evidence="2">
    <location>
        <begin position="111"/>
        <end position="173"/>
    </location>
</feature>
<dbReference type="Proteomes" id="UP000182347">
    <property type="component" value="Unassembled WGS sequence"/>
</dbReference>
<feature type="transmembrane region" description="Helical" evidence="1">
    <location>
        <begin position="72"/>
        <end position="90"/>
    </location>
</feature>
<keyword evidence="1" id="KW-1133">Transmembrane helix</keyword>
<feature type="transmembrane region" description="Helical" evidence="1">
    <location>
        <begin position="206"/>
        <end position="227"/>
    </location>
</feature>
<keyword evidence="1" id="KW-0812">Transmembrane</keyword>
<dbReference type="InterPro" id="IPR009597">
    <property type="entry name" value="DUF1206"/>
</dbReference>
<organism evidence="3 4">
    <name type="scientific">Sediminibacillus halophilus</name>
    <dbReference type="NCBI Taxonomy" id="482461"/>
    <lineage>
        <taxon>Bacteria</taxon>
        <taxon>Bacillati</taxon>
        <taxon>Bacillota</taxon>
        <taxon>Bacilli</taxon>
        <taxon>Bacillales</taxon>
        <taxon>Bacillaceae</taxon>
        <taxon>Sediminibacillus</taxon>
    </lineage>
</organism>
<keyword evidence="1" id="KW-0472">Membrane</keyword>
<feature type="transmembrane region" description="Helical" evidence="1">
    <location>
        <begin position="111"/>
        <end position="133"/>
    </location>
</feature>